<dbReference type="Proteomes" id="UP000008311">
    <property type="component" value="Unassembled WGS sequence"/>
</dbReference>
<dbReference type="eggNOG" id="ENOG502RZ9U">
    <property type="taxonomic scope" value="Eukaryota"/>
</dbReference>
<dbReference type="PANTHER" id="PTHR39104:SF1">
    <property type="entry name" value="AMINO ACID-LIGASE"/>
    <property type="match status" value="1"/>
</dbReference>
<keyword evidence="2" id="KW-1185">Reference proteome</keyword>
<gene>
    <name evidence="1" type="ORF">RCOM_1719350</name>
</gene>
<dbReference type="EMBL" id="EQ973868">
    <property type="protein sequence ID" value="EEF41225.1"/>
    <property type="molecule type" value="Genomic_DNA"/>
</dbReference>
<reference evidence="2" key="1">
    <citation type="journal article" date="2010" name="Nat. Biotechnol.">
        <title>Draft genome sequence of the oilseed species Ricinus communis.</title>
        <authorList>
            <person name="Chan A.P."/>
            <person name="Crabtree J."/>
            <person name="Zhao Q."/>
            <person name="Lorenzi H."/>
            <person name="Orvis J."/>
            <person name="Puiu D."/>
            <person name="Melake-Berhan A."/>
            <person name="Jones K.M."/>
            <person name="Redman J."/>
            <person name="Chen G."/>
            <person name="Cahoon E.B."/>
            <person name="Gedil M."/>
            <person name="Stanke M."/>
            <person name="Haas B.J."/>
            <person name="Wortman J.R."/>
            <person name="Fraser-Liggett C.M."/>
            <person name="Ravel J."/>
            <person name="Rabinowicz P.D."/>
        </authorList>
    </citation>
    <scope>NUCLEOTIDE SEQUENCE [LARGE SCALE GENOMIC DNA]</scope>
    <source>
        <strain evidence="2">cv. Hale</strain>
    </source>
</reference>
<organism evidence="1 2">
    <name type="scientific">Ricinus communis</name>
    <name type="common">Castor bean</name>
    <dbReference type="NCBI Taxonomy" id="3988"/>
    <lineage>
        <taxon>Eukaryota</taxon>
        <taxon>Viridiplantae</taxon>
        <taxon>Streptophyta</taxon>
        <taxon>Embryophyta</taxon>
        <taxon>Tracheophyta</taxon>
        <taxon>Spermatophyta</taxon>
        <taxon>Magnoliopsida</taxon>
        <taxon>eudicotyledons</taxon>
        <taxon>Gunneridae</taxon>
        <taxon>Pentapetalae</taxon>
        <taxon>rosids</taxon>
        <taxon>fabids</taxon>
        <taxon>Malpighiales</taxon>
        <taxon>Euphorbiaceae</taxon>
        <taxon>Acalyphoideae</taxon>
        <taxon>Acalypheae</taxon>
        <taxon>Ricinus</taxon>
    </lineage>
</organism>
<dbReference type="PANTHER" id="PTHR39104">
    <property type="entry name" value="AMINO ACID-LIGASE"/>
    <property type="match status" value="1"/>
</dbReference>
<dbReference type="KEGG" id="rcu:8264934"/>
<sequence length="211" mass="23126">MSDFDKPRTVKLLCPYLSTTVPFTAWEDQKLDLGSIARAFGLDPSTLKLNGHFISRGVDLISSSVTWRSLLKFFSSKGLSTGQDDADALVVDGKLCKSGTKRAYSPQDAATCRINYRTEPEKVGIRSGIQHGHTELLMNKMLKVNNSGFGADHQVPKYNGLGFKRKQLLEDVNLFKKLKINEANSEFGGGGNGYPGVISSNRLKCGHRVAT</sequence>
<dbReference type="STRING" id="3988.B9S505"/>
<dbReference type="AlphaFoldDB" id="B9S505"/>
<accession>B9S505</accession>
<protein>
    <submittedName>
        <fullName evidence="1">Uncharacterized protein</fullName>
    </submittedName>
</protein>
<dbReference type="InParanoid" id="B9S505"/>
<evidence type="ECO:0000313" key="1">
    <source>
        <dbReference type="EMBL" id="EEF41225.1"/>
    </source>
</evidence>
<dbReference type="FunCoup" id="B9S505">
    <property type="interactions" value="39"/>
</dbReference>
<name>B9S505_RICCO</name>
<evidence type="ECO:0000313" key="2">
    <source>
        <dbReference type="Proteomes" id="UP000008311"/>
    </source>
</evidence>
<dbReference type="OMA" id="IMVWEEE"/>
<dbReference type="OrthoDB" id="751983at2759"/>
<proteinExistence type="predicted"/>